<protein>
    <submittedName>
        <fullName evidence="2">Uncharacterized protein</fullName>
    </submittedName>
</protein>
<evidence type="ECO:0000313" key="2">
    <source>
        <dbReference type="EMBL" id="KAJ5352114.1"/>
    </source>
</evidence>
<sequence length="369" mass="42396">MTVSQGVSVTSLKYGRRQHAGQVLQQWLEASTNAPNCHIQHSNIDMSQLNAFQRVDLALNTEPMDLVQIDTYLDSVETGGPKNGGWHKYWLEHLDPTVDDPFDPEFESDDPEAWKTNCWQGQTGPGVIVIEEIKRKTGPFSSQISQVLYEEHFPMDTLKFVYMVDVKNEDTLQFVKTQLYTKSNGVLEQHGEITERYEWDYGTPEFDGLLGTTLGKHVAYLLLGAFNRGTRRIGRVRTWFAFQELQMEFMIEDIQATHYLPPSVDYTKADQTWFGVVEEVLQCPELPNLNQSMPTIQENAEFYTQPDQSFIQSDQFLVHPDPFLAQPNHFLTQPDQYSPQDQFEEFSHSPDRFLPPPNQFMAQHSGGGY</sequence>
<feature type="region of interest" description="Disordered" evidence="1">
    <location>
        <begin position="330"/>
        <end position="369"/>
    </location>
</feature>
<organism evidence="2 3">
    <name type="scientific">Penicillium brevicompactum</name>
    <dbReference type="NCBI Taxonomy" id="5074"/>
    <lineage>
        <taxon>Eukaryota</taxon>
        <taxon>Fungi</taxon>
        <taxon>Dikarya</taxon>
        <taxon>Ascomycota</taxon>
        <taxon>Pezizomycotina</taxon>
        <taxon>Eurotiomycetes</taxon>
        <taxon>Eurotiomycetidae</taxon>
        <taxon>Eurotiales</taxon>
        <taxon>Aspergillaceae</taxon>
        <taxon>Penicillium</taxon>
    </lineage>
</organism>
<proteinExistence type="predicted"/>
<reference evidence="2" key="1">
    <citation type="submission" date="2022-12" db="EMBL/GenBank/DDBJ databases">
        <authorList>
            <person name="Petersen C."/>
        </authorList>
    </citation>
    <scope>NUCLEOTIDE SEQUENCE</scope>
    <source>
        <strain evidence="2">IBT 35673</strain>
    </source>
</reference>
<dbReference type="EMBL" id="JAPZBQ010000001">
    <property type="protein sequence ID" value="KAJ5352114.1"/>
    <property type="molecule type" value="Genomic_DNA"/>
</dbReference>
<comment type="caution">
    <text evidence="2">The sequence shown here is derived from an EMBL/GenBank/DDBJ whole genome shotgun (WGS) entry which is preliminary data.</text>
</comment>
<accession>A0A9W9R4L7</accession>
<feature type="compositionally biased region" description="Polar residues" evidence="1">
    <location>
        <begin position="330"/>
        <end position="341"/>
    </location>
</feature>
<reference evidence="2" key="2">
    <citation type="journal article" date="2023" name="IMA Fungus">
        <title>Comparative genomic study of the Penicillium genus elucidates a diverse pangenome and 15 lateral gene transfer events.</title>
        <authorList>
            <person name="Petersen C."/>
            <person name="Sorensen T."/>
            <person name="Nielsen M.R."/>
            <person name="Sondergaard T.E."/>
            <person name="Sorensen J.L."/>
            <person name="Fitzpatrick D.A."/>
            <person name="Frisvad J.C."/>
            <person name="Nielsen K.L."/>
        </authorList>
    </citation>
    <scope>NUCLEOTIDE SEQUENCE</scope>
    <source>
        <strain evidence="2">IBT 35673</strain>
    </source>
</reference>
<name>A0A9W9R4L7_PENBR</name>
<evidence type="ECO:0000256" key="1">
    <source>
        <dbReference type="SAM" id="MobiDB-lite"/>
    </source>
</evidence>
<dbReference type="AlphaFoldDB" id="A0A9W9R4L7"/>
<evidence type="ECO:0000313" key="3">
    <source>
        <dbReference type="Proteomes" id="UP001147695"/>
    </source>
</evidence>
<dbReference type="Proteomes" id="UP001147695">
    <property type="component" value="Unassembled WGS sequence"/>
</dbReference>
<gene>
    <name evidence="2" type="ORF">N7452_001088</name>
</gene>